<keyword evidence="3" id="KW-1185">Reference proteome</keyword>
<evidence type="ECO:0000256" key="1">
    <source>
        <dbReference type="SAM" id="Coils"/>
    </source>
</evidence>
<evidence type="ECO:0000313" key="2">
    <source>
        <dbReference type="EMBL" id="KAK8895662.1"/>
    </source>
</evidence>
<dbReference type="Proteomes" id="UP001470230">
    <property type="component" value="Unassembled WGS sequence"/>
</dbReference>
<accession>A0ABR2KXM1</accession>
<comment type="caution">
    <text evidence="2">The sequence shown here is derived from an EMBL/GenBank/DDBJ whole genome shotgun (WGS) entry which is preliminary data.</text>
</comment>
<reference evidence="2 3" key="1">
    <citation type="submission" date="2024-04" db="EMBL/GenBank/DDBJ databases">
        <title>Tritrichomonas musculus Genome.</title>
        <authorList>
            <person name="Alves-Ferreira E."/>
            <person name="Grigg M."/>
            <person name="Lorenzi H."/>
            <person name="Galac M."/>
        </authorList>
    </citation>
    <scope>NUCLEOTIDE SEQUENCE [LARGE SCALE GENOMIC DNA]</scope>
    <source>
        <strain evidence="2 3">EAF2021</strain>
    </source>
</reference>
<proteinExistence type="predicted"/>
<feature type="coiled-coil region" evidence="1">
    <location>
        <begin position="183"/>
        <end position="210"/>
    </location>
</feature>
<evidence type="ECO:0000313" key="3">
    <source>
        <dbReference type="Proteomes" id="UP001470230"/>
    </source>
</evidence>
<dbReference type="EMBL" id="JAPFFF010000003">
    <property type="protein sequence ID" value="KAK8895662.1"/>
    <property type="molecule type" value="Genomic_DNA"/>
</dbReference>
<keyword evidence="1" id="KW-0175">Coiled coil</keyword>
<name>A0ABR2KXM1_9EUKA</name>
<sequence length="381" mass="44878">MNYTKYNVEERANKIEQKVTEQVSFADDEIENYAYYLQSLKYEIQEISDQIRYIDEQNLLRKNQMNSERLHQNLQKRLASIHENSIHQTKLRKINFDHSQKVSAMAADFDELINSITKWSEDLTAKKVEPINKKLERAKKKLDKLQGINSTNTILKGYSDDDDDIKIDDLLDVSDDEINDRDENLQNSKIRELENSIDRKKKERLRELESVKKQLGTCITMIENMSQKHKKEKDEILKKLKSNDTNYTNKIKKVNKDYQREIEDLKNKVAANEKIVAEIEKEIDNQNQEFTTKMLSLKKESNIAKSEMKSLNQNANINSSAIGEKSQLSIQLEELAMQKKEELNQKTRLLTNEYETNATLKRELNLKKIEQKLEMRKEARK</sequence>
<organism evidence="2 3">
    <name type="scientific">Tritrichomonas musculus</name>
    <dbReference type="NCBI Taxonomy" id="1915356"/>
    <lineage>
        <taxon>Eukaryota</taxon>
        <taxon>Metamonada</taxon>
        <taxon>Parabasalia</taxon>
        <taxon>Tritrichomonadida</taxon>
        <taxon>Tritrichomonadidae</taxon>
        <taxon>Tritrichomonas</taxon>
    </lineage>
</organism>
<protein>
    <submittedName>
        <fullName evidence="2">Uncharacterized protein</fullName>
    </submittedName>
</protein>
<feature type="coiled-coil region" evidence="1">
    <location>
        <begin position="237"/>
        <end position="352"/>
    </location>
</feature>
<gene>
    <name evidence="2" type="ORF">M9Y10_024132</name>
</gene>